<organism evidence="1 2">
    <name type="scientific">Candidatus Cetobacterium colombiensis</name>
    <dbReference type="NCBI Taxonomy" id="3073100"/>
    <lineage>
        <taxon>Bacteria</taxon>
        <taxon>Fusobacteriati</taxon>
        <taxon>Fusobacteriota</taxon>
        <taxon>Fusobacteriia</taxon>
        <taxon>Fusobacteriales</taxon>
        <taxon>Fusobacteriaceae</taxon>
        <taxon>Cetobacterium</taxon>
    </lineage>
</organism>
<keyword evidence="2" id="KW-1185">Reference proteome</keyword>
<proteinExistence type="predicted"/>
<evidence type="ECO:0000313" key="2">
    <source>
        <dbReference type="Proteomes" id="UP001279681"/>
    </source>
</evidence>
<gene>
    <name evidence="1" type="ORF">RFV38_12295</name>
</gene>
<dbReference type="RefSeq" id="WP_320314616.1">
    <property type="nucleotide sequence ID" value="NZ_JAVIKH010000027.1"/>
</dbReference>
<comment type="caution">
    <text evidence="1">The sequence shown here is derived from an EMBL/GenBank/DDBJ whole genome shotgun (WGS) entry which is preliminary data.</text>
</comment>
<reference evidence="2" key="1">
    <citation type="submission" date="2023-07" db="EMBL/GenBank/DDBJ databases">
        <authorList>
            <person name="Colorado M.A."/>
            <person name="Villamil L.M."/>
            <person name="Melo J.F."/>
            <person name="Rodriguez J.A."/>
            <person name="Ruiz R.Y."/>
        </authorList>
    </citation>
    <scope>NUCLEOTIDE SEQUENCE [LARGE SCALE GENOMIC DNA]</scope>
    <source>
        <strain evidence="2">C33</strain>
    </source>
</reference>
<feature type="non-terminal residue" evidence="1">
    <location>
        <position position="1"/>
    </location>
</feature>
<protein>
    <submittedName>
        <fullName evidence="1">Uncharacterized protein</fullName>
    </submittedName>
</protein>
<sequence>SINFIQNGKLLNFDKNDILKEKYLENYPKLEEWSFIEKRLLYLIKNYILENFEEIKITNKLKNEIDEIYLKSYEDIFIIIFYLKELGILYSLDLIYDEHCVFSNYINKNFNT</sequence>
<dbReference type="Proteomes" id="UP001279681">
    <property type="component" value="Unassembled WGS sequence"/>
</dbReference>
<dbReference type="EMBL" id="JAVIKH010000027">
    <property type="protein sequence ID" value="MDX8337264.1"/>
    <property type="molecule type" value="Genomic_DNA"/>
</dbReference>
<name>A0ABU4WDI4_9FUSO</name>
<accession>A0ABU4WDI4</accession>
<evidence type="ECO:0000313" key="1">
    <source>
        <dbReference type="EMBL" id="MDX8337264.1"/>
    </source>
</evidence>